<name>A0AAD6R8R4_9ROSI</name>
<keyword evidence="2" id="KW-1185">Reference proteome</keyword>
<dbReference type="EMBL" id="JAQIZT010000003">
    <property type="protein sequence ID" value="KAJ7003792.1"/>
    <property type="molecule type" value="Genomic_DNA"/>
</dbReference>
<dbReference type="AlphaFoldDB" id="A0AAD6R8R4"/>
<evidence type="ECO:0000313" key="1">
    <source>
        <dbReference type="EMBL" id="KAJ7003792.1"/>
    </source>
</evidence>
<accession>A0AAD6R8R4</accession>
<sequence length="110" mass="11905">MTRLMRGGFVFATSWSHPETSSTAPPCKFYVSSVTCAYRNAERLRCNLIPDKIVPASYTVSASGKDSIKLPAGYHGDNAFTSPAALSKAGLPCKDSLEYGLELVKEIKNN</sequence>
<comment type="caution">
    <text evidence="1">The sequence shown here is derived from an EMBL/GenBank/DDBJ whole genome shotgun (WGS) entry which is preliminary data.</text>
</comment>
<proteinExistence type="predicted"/>
<protein>
    <submittedName>
        <fullName evidence="1">Uncharacterized protein</fullName>
    </submittedName>
</protein>
<organism evidence="1 2">
    <name type="scientific">Populus alba x Populus x berolinensis</name>
    <dbReference type="NCBI Taxonomy" id="444605"/>
    <lineage>
        <taxon>Eukaryota</taxon>
        <taxon>Viridiplantae</taxon>
        <taxon>Streptophyta</taxon>
        <taxon>Embryophyta</taxon>
        <taxon>Tracheophyta</taxon>
        <taxon>Spermatophyta</taxon>
        <taxon>Magnoliopsida</taxon>
        <taxon>eudicotyledons</taxon>
        <taxon>Gunneridae</taxon>
        <taxon>Pentapetalae</taxon>
        <taxon>rosids</taxon>
        <taxon>fabids</taxon>
        <taxon>Malpighiales</taxon>
        <taxon>Salicaceae</taxon>
        <taxon>Saliceae</taxon>
        <taxon>Populus</taxon>
    </lineage>
</organism>
<dbReference type="Proteomes" id="UP001164929">
    <property type="component" value="Chromosome 3"/>
</dbReference>
<gene>
    <name evidence="1" type="ORF">NC653_008866</name>
</gene>
<evidence type="ECO:0000313" key="2">
    <source>
        <dbReference type="Proteomes" id="UP001164929"/>
    </source>
</evidence>
<reference evidence="1" key="1">
    <citation type="journal article" date="2023" name="Mol. Ecol. Resour.">
        <title>Chromosome-level genome assembly of a triploid poplar Populus alba 'Berolinensis'.</title>
        <authorList>
            <person name="Chen S."/>
            <person name="Yu Y."/>
            <person name="Wang X."/>
            <person name="Wang S."/>
            <person name="Zhang T."/>
            <person name="Zhou Y."/>
            <person name="He R."/>
            <person name="Meng N."/>
            <person name="Wang Y."/>
            <person name="Liu W."/>
            <person name="Liu Z."/>
            <person name="Liu J."/>
            <person name="Guo Q."/>
            <person name="Huang H."/>
            <person name="Sederoff R.R."/>
            <person name="Wang G."/>
            <person name="Qu G."/>
            <person name="Chen S."/>
        </authorList>
    </citation>
    <scope>NUCLEOTIDE SEQUENCE</scope>
    <source>
        <strain evidence="1">SC-2020</strain>
    </source>
</reference>